<dbReference type="EMBL" id="JACXAE010000040">
    <property type="protein sequence ID" value="MBD2772506.1"/>
    <property type="molecule type" value="Genomic_DNA"/>
</dbReference>
<comment type="similarity">
    <text evidence="2">Belongs to the beta sliding clamp family.</text>
</comment>
<dbReference type="Gene3D" id="3.10.150.10">
    <property type="entry name" value="DNA Polymerase III, subunit A, domain 2"/>
    <property type="match status" value="1"/>
</dbReference>
<evidence type="ECO:0000256" key="2">
    <source>
        <dbReference type="ARBA" id="ARBA00010752"/>
    </source>
</evidence>
<dbReference type="CDD" id="cd00140">
    <property type="entry name" value="beta_clamp"/>
    <property type="match status" value="1"/>
</dbReference>
<feature type="compositionally biased region" description="Basic residues" evidence="9">
    <location>
        <begin position="1"/>
        <end position="12"/>
    </location>
</feature>
<organism evidence="13 14">
    <name type="scientific">Iningainema tapete BLCC-T55</name>
    <dbReference type="NCBI Taxonomy" id="2748662"/>
    <lineage>
        <taxon>Bacteria</taxon>
        <taxon>Bacillati</taxon>
        <taxon>Cyanobacteriota</taxon>
        <taxon>Cyanophyceae</taxon>
        <taxon>Nostocales</taxon>
        <taxon>Scytonemataceae</taxon>
        <taxon>Iningainema tapete</taxon>
    </lineage>
</organism>
<keyword evidence="14" id="KW-1185">Reference proteome</keyword>
<dbReference type="Pfam" id="PF00712">
    <property type="entry name" value="DNA_pol3_beta"/>
    <property type="match status" value="1"/>
</dbReference>
<dbReference type="SMART" id="SM00480">
    <property type="entry name" value="POL3Bc"/>
    <property type="match status" value="1"/>
</dbReference>
<dbReference type="InterPro" id="IPR022635">
    <property type="entry name" value="DNA_polIII_beta_C"/>
</dbReference>
<evidence type="ECO:0000256" key="9">
    <source>
        <dbReference type="SAM" id="MobiDB-lite"/>
    </source>
</evidence>
<keyword evidence="8" id="KW-0238">DNA-binding</keyword>
<feature type="domain" description="DNA polymerase III beta sliding clamp central" evidence="11">
    <location>
        <begin position="180"/>
        <end position="309"/>
    </location>
</feature>
<dbReference type="GO" id="GO:0003677">
    <property type="term" value="F:DNA binding"/>
    <property type="evidence" value="ECO:0007669"/>
    <property type="project" value="UniProtKB-KW"/>
</dbReference>
<evidence type="ECO:0000256" key="5">
    <source>
        <dbReference type="ARBA" id="ARBA00022695"/>
    </source>
</evidence>
<evidence type="ECO:0000256" key="4">
    <source>
        <dbReference type="ARBA" id="ARBA00022679"/>
    </source>
</evidence>
<protein>
    <submittedName>
        <fullName evidence="13">DNA polymerase III subunit beta</fullName>
        <ecNumber evidence="13">2.7.7.7</ecNumber>
    </submittedName>
</protein>
<dbReference type="PANTHER" id="PTHR30478">
    <property type="entry name" value="DNA POLYMERASE III SUBUNIT BETA"/>
    <property type="match status" value="1"/>
</dbReference>
<evidence type="ECO:0000256" key="1">
    <source>
        <dbReference type="ARBA" id="ARBA00004496"/>
    </source>
</evidence>
<dbReference type="InterPro" id="IPR001001">
    <property type="entry name" value="DNA_polIII_beta"/>
</dbReference>
<comment type="caution">
    <text evidence="13">The sequence shown here is derived from an EMBL/GenBank/DDBJ whole genome shotgun (WGS) entry which is preliminary data.</text>
</comment>
<evidence type="ECO:0000256" key="8">
    <source>
        <dbReference type="ARBA" id="ARBA00023125"/>
    </source>
</evidence>
<dbReference type="GO" id="GO:0005737">
    <property type="term" value="C:cytoplasm"/>
    <property type="evidence" value="ECO:0007669"/>
    <property type="project" value="UniProtKB-SubCell"/>
</dbReference>
<evidence type="ECO:0000313" key="13">
    <source>
        <dbReference type="EMBL" id="MBD2772506.1"/>
    </source>
</evidence>
<evidence type="ECO:0000259" key="11">
    <source>
        <dbReference type="Pfam" id="PF02767"/>
    </source>
</evidence>
<dbReference type="InterPro" id="IPR022634">
    <property type="entry name" value="DNA_polIII_beta_N"/>
</dbReference>
<dbReference type="Pfam" id="PF02767">
    <property type="entry name" value="DNA_pol3_beta_2"/>
    <property type="match status" value="1"/>
</dbReference>
<gene>
    <name evidence="13" type="ORF">ICL16_10560</name>
</gene>
<name>A0A8J6XKH4_9CYAN</name>
<keyword evidence="7" id="KW-0239">DNA-directed DNA polymerase</keyword>
<evidence type="ECO:0000313" key="14">
    <source>
        <dbReference type="Proteomes" id="UP000629098"/>
    </source>
</evidence>
<dbReference type="GO" id="GO:0008408">
    <property type="term" value="F:3'-5' exonuclease activity"/>
    <property type="evidence" value="ECO:0007669"/>
    <property type="project" value="InterPro"/>
</dbReference>
<dbReference type="GO" id="GO:0006271">
    <property type="term" value="P:DNA strand elongation involved in DNA replication"/>
    <property type="evidence" value="ECO:0007669"/>
    <property type="project" value="TreeGrafter"/>
</dbReference>
<evidence type="ECO:0000256" key="3">
    <source>
        <dbReference type="ARBA" id="ARBA00022490"/>
    </source>
</evidence>
<sequence length="444" mass="49207">MSKTLKTQRSKTSKQVETPIQPQTETNEQPLVKTPRIQIICSQNDLSTNLSLVSHAVPQRPTHPVLANVLLVAEKKSQQVHLTVFDLSLGIQTSFDAQVRSGGEITIPVEILSDIVERFPQGDITLKNQAVAGKPGESEEMVESLIATLTADSGRYQVRGLSAEEFPRIPEVTAQQAIHLPAETLKEGLRGSLFATTSDETKLILTGVHLKLEQDTLELAATDGHRLAVLQASTQGIAAKKKQSDKTDDAALSLSFTVPAKALRELERILEMRTSADPVALYYKKEEEIVAFHWGKQRLVSRCLEGQYPAYPELLKHDFKHQITLEKAPLVKALERIAVLADKKEKTVKLYFNSEDQQLSLSMARDFGEGEELIPACISGESLHICFNIKYLLDAVKAIRSSEVQMQLTSSDGATIVVPFGNRDKPHVLMDVKYLLMPVVKETR</sequence>
<feature type="compositionally biased region" description="Polar residues" evidence="9">
    <location>
        <begin position="13"/>
        <end position="29"/>
    </location>
</feature>
<feature type="domain" description="DNA polymerase III beta sliding clamp C-terminal" evidence="12">
    <location>
        <begin position="316"/>
        <end position="432"/>
    </location>
</feature>
<evidence type="ECO:0000256" key="7">
    <source>
        <dbReference type="ARBA" id="ARBA00022932"/>
    </source>
</evidence>
<dbReference type="SUPFAM" id="SSF55979">
    <property type="entry name" value="DNA clamp"/>
    <property type="match status" value="3"/>
</dbReference>
<dbReference type="InterPro" id="IPR046938">
    <property type="entry name" value="DNA_clamp_sf"/>
</dbReference>
<evidence type="ECO:0000259" key="12">
    <source>
        <dbReference type="Pfam" id="PF02768"/>
    </source>
</evidence>
<comment type="subcellular location">
    <subcellularLocation>
        <location evidence="1">Cytoplasm</location>
    </subcellularLocation>
</comment>
<dbReference type="PANTHER" id="PTHR30478:SF0">
    <property type="entry name" value="BETA SLIDING CLAMP"/>
    <property type="match status" value="1"/>
</dbReference>
<dbReference type="Gene3D" id="3.70.10.10">
    <property type="match status" value="1"/>
</dbReference>
<dbReference type="AlphaFoldDB" id="A0A8J6XKH4"/>
<evidence type="ECO:0000256" key="6">
    <source>
        <dbReference type="ARBA" id="ARBA00022705"/>
    </source>
</evidence>
<keyword evidence="4 13" id="KW-0808">Transferase</keyword>
<proteinExistence type="inferred from homology"/>
<keyword evidence="6" id="KW-0235">DNA replication</keyword>
<dbReference type="NCBIfam" id="TIGR00663">
    <property type="entry name" value="dnan"/>
    <property type="match status" value="1"/>
</dbReference>
<feature type="region of interest" description="Disordered" evidence="9">
    <location>
        <begin position="1"/>
        <end position="29"/>
    </location>
</feature>
<dbReference type="Proteomes" id="UP000629098">
    <property type="component" value="Unassembled WGS sequence"/>
</dbReference>
<dbReference type="Pfam" id="PF02768">
    <property type="entry name" value="DNA_pol3_beta_3"/>
    <property type="match status" value="1"/>
</dbReference>
<dbReference type="InterPro" id="IPR022637">
    <property type="entry name" value="DNA_polIII_beta_cen"/>
</dbReference>
<dbReference type="GO" id="GO:0009360">
    <property type="term" value="C:DNA polymerase III complex"/>
    <property type="evidence" value="ECO:0007669"/>
    <property type="project" value="InterPro"/>
</dbReference>
<dbReference type="GO" id="GO:0003887">
    <property type="term" value="F:DNA-directed DNA polymerase activity"/>
    <property type="evidence" value="ECO:0007669"/>
    <property type="project" value="UniProtKB-KW"/>
</dbReference>
<keyword evidence="5 13" id="KW-0548">Nucleotidyltransferase</keyword>
<reference evidence="13" key="1">
    <citation type="submission" date="2020-09" db="EMBL/GenBank/DDBJ databases">
        <title>Iningainema tapete sp. nov. (Scytonemataceae, Cyanobacteria) from greenhouses in central Florida (USA) produces two types of nodularin with biosynthetic potential for microcystin-LR and anabaenopeptins.</title>
        <authorList>
            <person name="Berthold D.E."/>
            <person name="Lefler F.W."/>
            <person name="Huang I.-S."/>
            <person name="Abdulla H."/>
            <person name="Zimba P.V."/>
            <person name="Laughinghouse H.D. IV."/>
        </authorList>
    </citation>
    <scope>NUCLEOTIDE SEQUENCE</scope>
    <source>
        <strain evidence="13">BLCCT55</strain>
    </source>
</reference>
<evidence type="ECO:0000259" key="10">
    <source>
        <dbReference type="Pfam" id="PF00712"/>
    </source>
</evidence>
<feature type="domain" description="DNA polymerase III beta sliding clamp N-terminal" evidence="10">
    <location>
        <begin position="38"/>
        <end position="170"/>
    </location>
</feature>
<accession>A0A8J6XKH4</accession>
<dbReference type="RefSeq" id="WP_190827164.1">
    <property type="nucleotide sequence ID" value="NZ_CAWPPI010000040.1"/>
</dbReference>
<keyword evidence="3" id="KW-0963">Cytoplasm</keyword>
<dbReference type="EC" id="2.7.7.7" evidence="13"/>